<name>A0ABZ0HZS6_9GAMM</name>
<dbReference type="InterPro" id="IPR019734">
    <property type="entry name" value="TPR_rpt"/>
</dbReference>
<keyword evidence="6" id="KW-1185">Reference proteome</keyword>
<dbReference type="SUPFAM" id="SSF48452">
    <property type="entry name" value="TPR-like"/>
    <property type="match status" value="1"/>
</dbReference>
<evidence type="ECO:0000256" key="2">
    <source>
        <dbReference type="ARBA" id="ARBA00022803"/>
    </source>
</evidence>
<reference evidence="5 6" key="1">
    <citation type="submission" date="2023-10" db="EMBL/GenBank/DDBJ databases">
        <title>Two novel species belonging to the OM43/NOR5 clade.</title>
        <authorList>
            <person name="Park M."/>
        </authorList>
    </citation>
    <scope>NUCLEOTIDE SEQUENCE [LARGE SCALE GENOMIC DNA]</scope>
    <source>
        <strain evidence="5 6">IMCC43200</strain>
    </source>
</reference>
<evidence type="ECO:0000313" key="6">
    <source>
        <dbReference type="Proteomes" id="UP001626537"/>
    </source>
</evidence>
<keyword evidence="4" id="KW-1133">Transmembrane helix</keyword>
<dbReference type="PANTHER" id="PTHR44858">
    <property type="entry name" value="TETRATRICOPEPTIDE REPEAT PROTEIN 6"/>
    <property type="match status" value="1"/>
</dbReference>
<keyword evidence="2 3" id="KW-0802">TPR repeat</keyword>
<dbReference type="InterPro" id="IPR011990">
    <property type="entry name" value="TPR-like_helical_dom_sf"/>
</dbReference>
<feature type="transmembrane region" description="Helical" evidence="4">
    <location>
        <begin position="12"/>
        <end position="33"/>
    </location>
</feature>
<feature type="transmembrane region" description="Helical" evidence="4">
    <location>
        <begin position="94"/>
        <end position="113"/>
    </location>
</feature>
<evidence type="ECO:0000256" key="1">
    <source>
        <dbReference type="ARBA" id="ARBA00022737"/>
    </source>
</evidence>
<evidence type="ECO:0000313" key="5">
    <source>
        <dbReference type="EMBL" id="WOJ92773.1"/>
    </source>
</evidence>
<accession>A0ABZ0HZS6</accession>
<sequence>MSFLGELKRRNVFRVAGVYVVVSWVIVQVAATLEEAISLPAWFDAVAVSFLAIAFPIVVVFAWAFELTPEGIQRTTAVSPEDSITSQTASKLDMVLILALLVFAGAMVLPRFLPQETAPSTESMASDSSRDESMIAEATPPVKDASIAVLPFADLSPDGNQEYFADGISEELLNVLAQVEGMKVAGRTSSFAFKGRNEDLREIGQVLNVAHILEGSVRSQGDKVRVTAQLIQVSDGFHLWSQTYDRDLSDIFAVQDDIAQQILVAMTDELMSDAAPVIAPAARTDISAFNLFLEARDLIFTRDEKSMQRALELLNQAIEIDPTYAPAYASRAKAYTLLSDRPGSYGSIPAKQALEQAYADVDKALALDSKLADGYAVQGLINADTGRPDFAVSSLRRALELNPNSLDARNWLGLALAFNGRLRDVADQLKTLVDIDPLYRPGVTNTILYNYRIGDFETAKRVGERYIRATPGEVESIRIRSGLLRLDNQLGESTLLQETLALDKFDARTSSELRFNYYDLGIGAEYKGPHKVQPLFEPYAMLSEGDPAGALDKARKAVADFPEYYAAHTVYIRVLSQTESDEELAAHYAAAFDGSLETYATKLRPSVSVNPPPYGQLAVALRAMGDNAGYNDAMQRWRFTIDMFRAGGDVSPGRDRDDAAYWAIAGDDEKSIDFLESAFSKRHPLPVFEFSQRVLKSLELHPRFAALRRANLERVNEERAILGYPPLDESYYGIDAAPSD</sequence>
<dbReference type="EMBL" id="CP136864">
    <property type="protein sequence ID" value="WOJ92773.1"/>
    <property type="molecule type" value="Genomic_DNA"/>
</dbReference>
<keyword evidence="4" id="KW-0472">Membrane</keyword>
<keyword evidence="1" id="KW-0677">Repeat</keyword>
<evidence type="ECO:0000256" key="3">
    <source>
        <dbReference type="PROSITE-ProRule" id="PRU00339"/>
    </source>
</evidence>
<dbReference type="Pfam" id="PF13432">
    <property type="entry name" value="TPR_16"/>
    <property type="match status" value="1"/>
</dbReference>
<dbReference type="RefSeq" id="WP_407347378.1">
    <property type="nucleotide sequence ID" value="NZ_CP136864.1"/>
</dbReference>
<gene>
    <name evidence="5" type="ORF">R0135_13390</name>
</gene>
<dbReference type="PROSITE" id="PS50005">
    <property type="entry name" value="TPR"/>
    <property type="match status" value="1"/>
</dbReference>
<feature type="transmembrane region" description="Helical" evidence="4">
    <location>
        <begin position="45"/>
        <end position="65"/>
    </location>
</feature>
<organism evidence="5 6">
    <name type="scientific">Congregibacter variabilis</name>
    <dbReference type="NCBI Taxonomy" id="3081200"/>
    <lineage>
        <taxon>Bacteria</taxon>
        <taxon>Pseudomonadati</taxon>
        <taxon>Pseudomonadota</taxon>
        <taxon>Gammaproteobacteria</taxon>
        <taxon>Cellvibrionales</taxon>
        <taxon>Halieaceae</taxon>
        <taxon>Congregibacter</taxon>
    </lineage>
</organism>
<feature type="repeat" description="TPR" evidence="3">
    <location>
        <begin position="372"/>
        <end position="405"/>
    </location>
</feature>
<dbReference type="PANTHER" id="PTHR44858:SF1">
    <property type="entry name" value="UDP-N-ACETYLGLUCOSAMINE--PEPTIDE N-ACETYLGLUCOSAMINYLTRANSFERASE SPINDLY-RELATED"/>
    <property type="match status" value="1"/>
</dbReference>
<dbReference type="Gene3D" id="1.25.40.10">
    <property type="entry name" value="Tetratricopeptide repeat domain"/>
    <property type="match status" value="3"/>
</dbReference>
<keyword evidence="4" id="KW-0812">Transmembrane</keyword>
<dbReference type="InterPro" id="IPR050498">
    <property type="entry name" value="Ycf3"/>
</dbReference>
<proteinExistence type="predicted"/>
<dbReference type="Gene3D" id="3.40.50.10070">
    <property type="entry name" value="TolB, N-terminal domain"/>
    <property type="match status" value="1"/>
</dbReference>
<protein>
    <submittedName>
        <fullName evidence="5">Adenylyl cyclase</fullName>
    </submittedName>
</protein>
<evidence type="ECO:0000256" key="4">
    <source>
        <dbReference type="SAM" id="Phobius"/>
    </source>
</evidence>
<dbReference type="Proteomes" id="UP001626537">
    <property type="component" value="Chromosome"/>
</dbReference>